<proteinExistence type="predicted"/>
<evidence type="ECO:0000313" key="3">
    <source>
        <dbReference type="Proteomes" id="UP001472677"/>
    </source>
</evidence>
<protein>
    <submittedName>
        <fullName evidence="2">Uncharacterized protein</fullName>
    </submittedName>
</protein>
<accession>A0ABR2E6R5</accession>
<gene>
    <name evidence="2" type="ORF">V6N12_040954</name>
</gene>
<name>A0ABR2E6R5_9ROSI</name>
<comment type="caution">
    <text evidence="2">The sequence shown here is derived from an EMBL/GenBank/DDBJ whole genome shotgun (WGS) entry which is preliminary data.</text>
</comment>
<dbReference type="Proteomes" id="UP001472677">
    <property type="component" value="Unassembled WGS sequence"/>
</dbReference>
<evidence type="ECO:0000256" key="1">
    <source>
        <dbReference type="SAM" id="MobiDB-lite"/>
    </source>
</evidence>
<evidence type="ECO:0000313" key="2">
    <source>
        <dbReference type="EMBL" id="KAK8552354.1"/>
    </source>
</evidence>
<feature type="region of interest" description="Disordered" evidence="1">
    <location>
        <begin position="53"/>
        <end position="77"/>
    </location>
</feature>
<keyword evidence="3" id="KW-1185">Reference proteome</keyword>
<sequence>MLMGRMAWIWATATGRREYCRQRDGLLKAAAMALVYVKMVENPKQYIMQKSVENPQQSKLPIQIQKTKTNPTVPFQR</sequence>
<organism evidence="2 3">
    <name type="scientific">Hibiscus sabdariffa</name>
    <name type="common">roselle</name>
    <dbReference type="NCBI Taxonomy" id="183260"/>
    <lineage>
        <taxon>Eukaryota</taxon>
        <taxon>Viridiplantae</taxon>
        <taxon>Streptophyta</taxon>
        <taxon>Embryophyta</taxon>
        <taxon>Tracheophyta</taxon>
        <taxon>Spermatophyta</taxon>
        <taxon>Magnoliopsida</taxon>
        <taxon>eudicotyledons</taxon>
        <taxon>Gunneridae</taxon>
        <taxon>Pentapetalae</taxon>
        <taxon>rosids</taxon>
        <taxon>malvids</taxon>
        <taxon>Malvales</taxon>
        <taxon>Malvaceae</taxon>
        <taxon>Malvoideae</taxon>
        <taxon>Hibiscus</taxon>
    </lineage>
</organism>
<dbReference type="EMBL" id="JBBPBM010000020">
    <property type="protein sequence ID" value="KAK8552354.1"/>
    <property type="molecule type" value="Genomic_DNA"/>
</dbReference>
<reference evidence="2 3" key="1">
    <citation type="journal article" date="2024" name="G3 (Bethesda)">
        <title>Genome assembly of Hibiscus sabdariffa L. provides insights into metabolisms of medicinal natural products.</title>
        <authorList>
            <person name="Kim T."/>
        </authorList>
    </citation>
    <scope>NUCLEOTIDE SEQUENCE [LARGE SCALE GENOMIC DNA]</scope>
    <source>
        <strain evidence="2">TK-2024</strain>
        <tissue evidence="2">Old leaves</tissue>
    </source>
</reference>